<dbReference type="Proteomes" id="UP000616151">
    <property type="component" value="Unassembled WGS sequence"/>
</dbReference>
<keyword evidence="2" id="KW-1185">Reference proteome</keyword>
<accession>A0ACC5RAC7</accession>
<name>A0ACC5RAC7_9HYPH</name>
<evidence type="ECO:0000313" key="1">
    <source>
        <dbReference type="EMBL" id="MBK1869537.1"/>
    </source>
</evidence>
<organism evidence="1 2">
    <name type="scientific">Taklimakanibacter albus</name>
    <dbReference type="NCBI Taxonomy" id="2800327"/>
    <lineage>
        <taxon>Bacteria</taxon>
        <taxon>Pseudomonadati</taxon>
        <taxon>Pseudomonadota</taxon>
        <taxon>Alphaproteobacteria</taxon>
        <taxon>Hyphomicrobiales</taxon>
        <taxon>Aestuariivirgaceae</taxon>
        <taxon>Taklimakanibacter</taxon>
    </lineage>
</organism>
<evidence type="ECO:0000313" key="2">
    <source>
        <dbReference type="Proteomes" id="UP000616151"/>
    </source>
</evidence>
<reference evidence="1" key="1">
    <citation type="submission" date="2021-01" db="EMBL/GenBank/DDBJ databases">
        <authorList>
            <person name="Sun Q."/>
        </authorList>
    </citation>
    <scope>NUCLEOTIDE SEQUENCE</scope>
    <source>
        <strain evidence="1">YIM B02566</strain>
    </source>
</reference>
<sequence>MMEPRTTRDRAGRYGAEIIMYRLLLTLLGVIAMTLSAGAGLVTPSQMGTGALLLTTSEPGKYVEAPRVATDFDITVTGPIARTRVTQKFRNPTNGWIEGTYVFPLSEKAAVDTLKMVIGDRVIVGDIKERQEAKQIYEEAKAKGQKAALLDQERANVFTNQVANIGPGETIVIQIEYQEAVAQSGGIFSLRVPTVVAPRYVPDPKVVLSENAQYYTVRDSIPDRDRITPPVLDPRKSVPVNPLTLTVHLNPGFALGEVTSSFHDVTAEAAPEGGKVIALARSEFADRDFELTWTPAQGAAPEIGLFSERVNGTDYALAYVTPPAATTNEKRMPRDVVFVIDNSGSMGGPSMSQAKASLLYALGRLDPADRFNVIRFDDTMDILFPDTVTANRDNVETAKNFVGRLEASGGTEMIPPLRAALRDARPDDEGTLRQVVFITDGAIANEQEMFDILSAMRGRSRVFMVGIGSAPNSYLMTRAAELGRGSYAMIGEGGQVEDRMRELFAKLENPAVTNLKARFDQTSAEVTPAMLPDIYQGEPVLFLMKMPERKGSLTLTAKIAGRDWQVSLPLAKAEPGAGIAKLWARRKIDDAEVAQTMGTITPGEADKRILALALEHHLVSRVSSLVAVDKTPSRQPGEKLSRADIPLNLPAGWDYDKVFGKEQAPDILQRDAKLDVTLIAMNKTPVSHDANAVKTVDLPQTATPSELLMLLGALLSLLAILFALLSRRARLA</sequence>
<gene>
    <name evidence="1" type="ORF">JHL16_24470</name>
</gene>
<dbReference type="EMBL" id="JAENHL010000008">
    <property type="protein sequence ID" value="MBK1869537.1"/>
    <property type="molecule type" value="Genomic_DNA"/>
</dbReference>
<comment type="caution">
    <text evidence="1">The sequence shown here is derived from an EMBL/GenBank/DDBJ whole genome shotgun (WGS) entry which is preliminary data.</text>
</comment>
<protein>
    <submittedName>
        <fullName evidence="1">Marine proteobacterial sortase target protein</fullName>
    </submittedName>
</protein>
<proteinExistence type="predicted"/>